<gene>
    <name evidence="1" type="ordered locus">AXX17_At1g70320</name>
</gene>
<evidence type="ECO:0000313" key="2">
    <source>
        <dbReference type="Proteomes" id="UP000078284"/>
    </source>
</evidence>
<dbReference type="EMBL" id="LUHQ01000001">
    <property type="protein sequence ID" value="OAP13087.1"/>
    <property type="molecule type" value="Genomic_DNA"/>
</dbReference>
<protein>
    <submittedName>
        <fullName evidence="1">Uncharacterized protein</fullName>
    </submittedName>
</protein>
<sequence length="109" mass="12776">MDLTLHFFFYSPHALSYLLPLTVCSRSRFFRVYLRIWVSEIELTGLSRLFLFRLLESEANLGLIGLLESRPKSFDWIRENMSRVLTCPPLVFARNHVGVQNLVESTKVR</sequence>
<dbReference type="Proteomes" id="UP000078284">
    <property type="component" value="Chromosome 1"/>
</dbReference>
<dbReference type="AlphaFoldDB" id="A0A178W3P4"/>
<accession>A0A178W3P4</accession>
<reference evidence="2" key="1">
    <citation type="journal article" date="2016" name="Proc. Natl. Acad. Sci. U.S.A.">
        <title>Chromosome-level assembly of Arabidopsis thaliana Ler reveals the extent of translocation and inversion polymorphisms.</title>
        <authorList>
            <person name="Zapata L."/>
            <person name="Ding J."/>
            <person name="Willing E.M."/>
            <person name="Hartwig B."/>
            <person name="Bezdan D."/>
            <person name="Jiao W.B."/>
            <person name="Patel V."/>
            <person name="Velikkakam James G."/>
            <person name="Koornneef M."/>
            <person name="Ossowski S."/>
            <person name="Schneeberger K."/>
        </authorList>
    </citation>
    <scope>NUCLEOTIDE SEQUENCE [LARGE SCALE GENOMIC DNA]</scope>
    <source>
        <strain evidence="2">cv. Landsberg erecta</strain>
    </source>
</reference>
<proteinExistence type="predicted"/>
<name>A0A178W3P4_ARATH</name>
<comment type="caution">
    <text evidence="1">The sequence shown here is derived from an EMBL/GenBank/DDBJ whole genome shotgun (WGS) entry which is preliminary data.</text>
</comment>
<dbReference type="ExpressionAtlas" id="A0A178W3P4">
    <property type="expression patterns" value="baseline and differential"/>
</dbReference>
<evidence type="ECO:0000313" key="1">
    <source>
        <dbReference type="EMBL" id="OAP13087.1"/>
    </source>
</evidence>
<organism evidence="1 2">
    <name type="scientific">Arabidopsis thaliana</name>
    <name type="common">Mouse-ear cress</name>
    <dbReference type="NCBI Taxonomy" id="3702"/>
    <lineage>
        <taxon>Eukaryota</taxon>
        <taxon>Viridiplantae</taxon>
        <taxon>Streptophyta</taxon>
        <taxon>Embryophyta</taxon>
        <taxon>Tracheophyta</taxon>
        <taxon>Spermatophyta</taxon>
        <taxon>Magnoliopsida</taxon>
        <taxon>eudicotyledons</taxon>
        <taxon>Gunneridae</taxon>
        <taxon>Pentapetalae</taxon>
        <taxon>rosids</taxon>
        <taxon>malvids</taxon>
        <taxon>Brassicales</taxon>
        <taxon>Brassicaceae</taxon>
        <taxon>Camelineae</taxon>
        <taxon>Arabidopsis</taxon>
    </lineage>
</organism>